<dbReference type="Pfam" id="PF13581">
    <property type="entry name" value="HATPase_c_2"/>
    <property type="match status" value="1"/>
</dbReference>
<dbReference type="CDD" id="cd16936">
    <property type="entry name" value="HATPase_RsbW-like"/>
    <property type="match status" value="1"/>
</dbReference>
<dbReference type="EMBL" id="BONQ01000125">
    <property type="protein sequence ID" value="GIG49738.1"/>
    <property type="molecule type" value="Genomic_DNA"/>
</dbReference>
<dbReference type="GO" id="GO:0004674">
    <property type="term" value="F:protein serine/threonine kinase activity"/>
    <property type="evidence" value="ECO:0007669"/>
    <property type="project" value="UniProtKB-KW"/>
</dbReference>
<evidence type="ECO:0000256" key="1">
    <source>
        <dbReference type="ARBA" id="ARBA00022527"/>
    </source>
</evidence>
<proteinExistence type="predicted"/>
<keyword evidence="4" id="KW-1185">Reference proteome</keyword>
<organism evidence="3 4">
    <name type="scientific">Dactylosporangium siamense</name>
    <dbReference type="NCBI Taxonomy" id="685454"/>
    <lineage>
        <taxon>Bacteria</taxon>
        <taxon>Bacillati</taxon>
        <taxon>Actinomycetota</taxon>
        <taxon>Actinomycetes</taxon>
        <taxon>Micromonosporales</taxon>
        <taxon>Micromonosporaceae</taxon>
        <taxon>Dactylosporangium</taxon>
    </lineage>
</organism>
<dbReference type="InterPro" id="IPR050267">
    <property type="entry name" value="Anti-sigma-factor_SerPK"/>
</dbReference>
<name>A0A919UGJ3_9ACTN</name>
<reference evidence="3" key="1">
    <citation type="submission" date="2021-01" db="EMBL/GenBank/DDBJ databases">
        <title>Whole genome shotgun sequence of Dactylosporangium siamense NBRC 106093.</title>
        <authorList>
            <person name="Komaki H."/>
            <person name="Tamura T."/>
        </authorList>
    </citation>
    <scope>NUCLEOTIDE SEQUENCE</scope>
    <source>
        <strain evidence="3">NBRC 106093</strain>
    </source>
</reference>
<keyword evidence="1" id="KW-0418">Kinase</keyword>
<evidence type="ECO:0000313" key="3">
    <source>
        <dbReference type="EMBL" id="GIG49738.1"/>
    </source>
</evidence>
<dbReference type="RefSeq" id="WP_203851407.1">
    <property type="nucleotide sequence ID" value="NZ_BAAAVW010000008.1"/>
</dbReference>
<dbReference type="PANTHER" id="PTHR35526:SF3">
    <property type="entry name" value="ANTI-SIGMA-F FACTOR RSBW"/>
    <property type="match status" value="1"/>
</dbReference>
<dbReference type="Proteomes" id="UP000660611">
    <property type="component" value="Unassembled WGS sequence"/>
</dbReference>
<dbReference type="InterPro" id="IPR036890">
    <property type="entry name" value="HATPase_C_sf"/>
</dbReference>
<dbReference type="Gene3D" id="3.30.565.10">
    <property type="entry name" value="Histidine kinase-like ATPase, C-terminal domain"/>
    <property type="match status" value="1"/>
</dbReference>
<evidence type="ECO:0000259" key="2">
    <source>
        <dbReference type="Pfam" id="PF13581"/>
    </source>
</evidence>
<dbReference type="SUPFAM" id="SSF55874">
    <property type="entry name" value="ATPase domain of HSP90 chaperone/DNA topoisomerase II/histidine kinase"/>
    <property type="match status" value="1"/>
</dbReference>
<feature type="domain" description="Histidine kinase/HSP90-like ATPase" evidence="2">
    <location>
        <begin position="20"/>
        <end position="129"/>
    </location>
</feature>
<dbReference type="PANTHER" id="PTHR35526">
    <property type="entry name" value="ANTI-SIGMA-F FACTOR RSBW-RELATED"/>
    <property type="match status" value="1"/>
</dbReference>
<dbReference type="AlphaFoldDB" id="A0A919UGJ3"/>
<protein>
    <recommendedName>
        <fullName evidence="2">Histidine kinase/HSP90-like ATPase domain-containing protein</fullName>
    </recommendedName>
</protein>
<gene>
    <name evidence="3" type="ORF">Dsi01nite_077790</name>
</gene>
<evidence type="ECO:0000313" key="4">
    <source>
        <dbReference type="Proteomes" id="UP000660611"/>
    </source>
</evidence>
<keyword evidence="1" id="KW-0808">Transferase</keyword>
<dbReference type="InterPro" id="IPR003594">
    <property type="entry name" value="HATPase_dom"/>
</dbReference>
<accession>A0A919UGJ3</accession>
<keyword evidence="1" id="KW-0723">Serine/threonine-protein kinase</keyword>
<sequence>MALFEADTSGTSDTLSYGEAEDLGAVRAFVRRHALALGMSEARTEMLMLAVNELATNTVQHTTGGGRVRVWTDAGHIVCDVVDQGPPRTFQRQMPPADAVRGRGLAIVERVCDHVASVSGPDGTTVRLRLHL</sequence>
<comment type="caution">
    <text evidence="3">The sequence shown here is derived from an EMBL/GenBank/DDBJ whole genome shotgun (WGS) entry which is preliminary data.</text>
</comment>